<keyword evidence="1" id="KW-1133">Transmembrane helix</keyword>
<gene>
    <name evidence="2" type="ORF">BN1047_04997</name>
</gene>
<organism evidence="2 3">
    <name type="scientific">Mycolicibacterium neoaurum</name>
    <name type="common">Mycobacterium neoaurum</name>
    <dbReference type="NCBI Taxonomy" id="1795"/>
    <lineage>
        <taxon>Bacteria</taxon>
        <taxon>Bacillati</taxon>
        <taxon>Actinomycetota</taxon>
        <taxon>Actinomycetes</taxon>
        <taxon>Mycobacteriales</taxon>
        <taxon>Mycobacteriaceae</taxon>
        <taxon>Mycolicibacterium</taxon>
    </lineage>
</organism>
<feature type="transmembrane region" description="Helical" evidence="1">
    <location>
        <begin position="44"/>
        <end position="67"/>
    </location>
</feature>
<dbReference type="RefSeq" id="WP_030137136.1">
    <property type="nucleotide sequence ID" value="NZ_FMZG01000001.1"/>
</dbReference>
<evidence type="ECO:0000256" key="1">
    <source>
        <dbReference type="SAM" id="Phobius"/>
    </source>
</evidence>
<accession>A0AAV2WRR7</accession>
<keyword evidence="1" id="KW-0472">Membrane</keyword>
<sequence length="98" mass="10380">MSPIIRRAVAGLLGSTAALLWLMCLYLVARSGLSSDPGIDPHGYGLMFGTVVGLIAGLLSAVSLPGALPVDRRRRATRWCLLLFVTVSAVLYAAVLLR</sequence>
<protein>
    <recommendedName>
        <fullName evidence="4">Transmembrane protein</fullName>
    </recommendedName>
</protein>
<reference evidence="2" key="2">
    <citation type="submission" date="2015-09" db="EMBL/GenBank/DDBJ databases">
        <title>Draft genome sequence of Mycobacterium neoaurum DSM 44074.</title>
        <authorList>
            <person name="Croce O."/>
            <person name="Robert C."/>
            <person name="Raoult D."/>
            <person name="Drancourt M."/>
        </authorList>
    </citation>
    <scope>NUCLEOTIDE SEQUENCE</scope>
    <source>
        <strain evidence="2">DSM 44074</strain>
    </source>
</reference>
<dbReference type="EMBL" id="LK021343">
    <property type="protein sequence ID" value="CDQ47079.1"/>
    <property type="molecule type" value="Genomic_DNA"/>
</dbReference>
<name>A0AAV2WRR7_MYCNE</name>
<reference evidence="2" key="1">
    <citation type="submission" date="2014-05" db="EMBL/GenBank/DDBJ databases">
        <authorList>
            <person name="Urmite Genomes"/>
        </authorList>
    </citation>
    <scope>NUCLEOTIDE SEQUENCE</scope>
    <source>
        <strain evidence="2">DSM 44074</strain>
    </source>
</reference>
<keyword evidence="1" id="KW-0812">Transmembrane</keyword>
<feature type="transmembrane region" description="Helical" evidence="1">
    <location>
        <begin position="79"/>
        <end position="97"/>
    </location>
</feature>
<proteinExistence type="predicted"/>
<evidence type="ECO:0000313" key="2">
    <source>
        <dbReference type="EMBL" id="CDQ47079.1"/>
    </source>
</evidence>
<evidence type="ECO:0000313" key="3">
    <source>
        <dbReference type="Proteomes" id="UP000028864"/>
    </source>
</evidence>
<evidence type="ECO:0008006" key="4">
    <source>
        <dbReference type="Google" id="ProtNLM"/>
    </source>
</evidence>
<dbReference type="Proteomes" id="UP000028864">
    <property type="component" value="Unassembled WGS sequence"/>
</dbReference>
<dbReference type="AlphaFoldDB" id="A0AAV2WRR7"/>